<dbReference type="Proteomes" id="UP001444625">
    <property type="component" value="Unassembled WGS sequence"/>
</dbReference>
<dbReference type="RefSeq" id="WP_345825135.1">
    <property type="nucleotide sequence ID" value="NZ_JBDIML010000003.1"/>
</dbReference>
<evidence type="ECO:0000313" key="6">
    <source>
        <dbReference type="Proteomes" id="UP001444625"/>
    </source>
</evidence>
<dbReference type="PRINTS" id="PR00502">
    <property type="entry name" value="NUDIXFAMILY"/>
</dbReference>
<dbReference type="InterPro" id="IPR000086">
    <property type="entry name" value="NUDIX_hydrolase_dom"/>
</dbReference>
<dbReference type="Gene3D" id="3.90.79.10">
    <property type="entry name" value="Nucleoside Triphosphate Pyrophosphohydrolase"/>
    <property type="match status" value="1"/>
</dbReference>
<comment type="cofactor">
    <cofactor evidence="1">
        <name>Mg(2+)</name>
        <dbReference type="ChEBI" id="CHEBI:18420"/>
    </cofactor>
</comment>
<dbReference type="CDD" id="cd02883">
    <property type="entry name" value="NUDIX_Hydrolase"/>
    <property type="match status" value="1"/>
</dbReference>
<evidence type="ECO:0000256" key="2">
    <source>
        <dbReference type="ARBA" id="ARBA00022801"/>
    </source>
</evidence>
<keyword evidence="6" id="KW-1185">Reference proteome</keyword>
<keyword evidence="2 3" id="KW-0378">Hydrolase</keyword>
<dbReference type="PANTHER" id="PTHR43046">
    <property type="entry name" value="GDP-MANNOSE MANNOSYL HYDROLASE"/>
    <property type="match status" value="1"/>
</dbReference>
<name>A0ABU9XHE8_9BACI</name>
<dbReference type="GO" id="GO:0016787">
    <property type="term" value="F:hydrolase activity"/>
    <property type="evidence" value="ECO:0007669"/>
    <property type="project" value="UniProtKB-KW"/>
</dbReference>
<reference evidence="5 6" key="1">
    <citation type="submission" date="2024-05" db="EMBL/GenBank/DDBJ databases">
        <authorList>
            <person name="Haq I."/>
            <person name="Ullah Z."/>
            <person name="Ahmad R."/>
            <person name="Li M."/>
            <person name="Tong Y."/>
        </authorList>
    </citation>
    <scope>NUCLEOTIDE SEQUENCE [LARGE SCALE GENOMIC DNA]</scope>
    <source>
        <strain evidence="5 6">16A2E</strain>
    </source>
</reference>
<dbReference type="InterPro" id="IPR020476">
    <property type="entry name" value="Nudix_hydrolase"/>
</dbReference>
<organism evidence="5 6">
    <name type="scientific">Ornithinibacillus xuwenensis</name>
    <dbReference type="NCBI Taxonomy" id="3144668"/>
    <lineage>
        <taxon>Bacteria</taxon>
        <taxon>Bacillati</taxon>
        <taxon>Bacillota</taxon>
        <taxon>Bacilli</taxon>
        <taxon>Bacillales</taxon>
        <taxon>Bacillaceae</taxon>
        <taxon>Ornithinibacillus</taxon>
    </lineage>
</organism>
<dbReference type="PANTHER" id="PTHR43046:SF2">
    <property type="entry name" value="8-OXO-DGTP DIPHOSPHATASE-RELATED"/>
    <property type="match status" value="1"/>
</dbReference>
<protein>
    <submittedName>
        <fullName evidence="5">NUDIX hydrolase</fullName>
        <ecNumber evidence="5">3.6.-.-</ecNumber>
    </submittedName>
</protein>
<comment type="similarity">
    <text evidence="3">Belongs to the Nudix hydrolase family.</text>
</comment>
<evidence type="ECO:0000313" key="5">
    <source>
        <dbReference type="EMBL" id="MEN2767669.1"/>
    </source>
</evidence>
<comment type="caution">
    <text evidence="5">The sequence shown here is derived from an EMBL/GenBank/DDBJ whole genome shotgun (WGS) entry which is preliminary data.</text>
</comment>
<evidence type="ECO:0000256" key="1">
    <source>
        <dbReference type="ARBA" id="ARBA00001946"/>
    </source>
</evidence>
<feature type="domain" description="Nudix hydrolase" evidence="4">
    <location>
        <begin position="3"/>
        <end position="127"/>
    </location>
</feature>
<evidence type="ECO:0000256" key="3">
    <source>
        <dbReference type="RuleBase" id="RU003476"/>
    </source>
</evidence>
<dbReference type="SUPFAM" id="SSF55811">
    <property type="entry name" value="Nudix"/>
    <property type="match status" value="1"/>
</dbReference>
<gene>
    <name evidence="5" type="ORF">ABC228_10755</name>
</gene>
<dbReference type="EC" id="3.6.-.-" evidence="5"/>
<dbReference type="InterPro" id="IPR015797">
    <property type="entry name" value="NUDIX_hydrolase-like_dom_sf"/>
</dbReference>
<dbReference type="Pfam" id="PF00293">
    <property type="entry name" value="NUDIX"/>
    <property type="match status" value="1"/>
</dbReference>
<dbReference type="PROSITE" id="PS00893">
    <property type="entry name" value="NUDIX_BOX"/>
    <property type="match status" value="1"/>
</dbReference>
<accession>A0ABU9XHE8</accession>
<sequence>MKEWYGSAAICINDQHEVLMVKANDTEGWAVPSGGMENGETPEECCIREVKEETGYSVEIINERFVKETEIEGIFVRTSYFLVRKIGESLGIQDPDNTIIEVGWKSFDDVASMIHAYPEDQDVLLELLKTDASC</sequence>
<dbReference type="PROSITE" id="PS51462">
    <property type="entry name" value="NUDIX"/>
    <property type="match status" value="1"/>
</dbReference>
<proteinExistence type="inferred from homology"/>
<dbReference type="InterPro" id="IPR020084">
    <property type="entry name" value="NUDIX_hydrolase_CS"/>
</dbReference>
<dbReference type="EMBL" id="JBDIML010000003">
    <property type="protein sequence ID" value="MEN2767669.1"/>
    <property type="molecule type" value="Genomic_DNA"/>
</dbReference>
<evidence type="ECO:0000259" key="4">
    <source>
        <dbReference type="PROSITE" id="PS51462"/>
    </source>
</evidence>